<dbReference type="AlphaFoldDB" id="A0A7C8PIN4"/>
<dbReference type="EMBL" id="SOZJ01000002">
    <property type="protein sequence ID" value="TGJ72490.1"/>
    <property type="molecule type" value="Genomic_DNA"/>
</dbReference>
<evidence type="ECO:0000313" key="1">
    <source>
        <dbReference type="EMBL" id="TGJ72490.1"/>
    </source>
</evidence>
<gene>
    <name evidence="1" type="ORF">EYR41_004380</name>
</gene>
<comment type="caution">
    <text evidence="1">The sequence shown here is derived from an EMBL/GenBank/DDBJ whole genome shotgun (WGS) entry which is preliminary data.</text>
</comment>
<proteinExistence type="predicted"/>
<name>A0A7C8PIN4_ORBOL</name>
<evidence type="ECO:0000313" key="2">
    <source>
        <dbReference type="Proteomes" id="UP000297595"/>
    </source>
</evidence>
<reference evidence="1 2" key="1">
    <citation type="submission" date="2019-03" db="EMBL/GenBank/DDBJ databases">
        <title>Nematode-trapping fungi genome.</title>
        <authorList>
            <person name="Vidal-Diez De Ulzurrun G."/>
        </authorList>
    </citation>
    <scope>NUCLEOTIDE SEQUENCE [LARGE SCALE GENOMIC DNA]</scope>
    <source>
        <strain evidence="1 2">TWF154</strain>
    </source>
</reference>
<dbReference type="Proteomes" id="UP000297595">
    <property type="component" value="Unassembled WGS sequence"/>
</dbReference>
<organism evidence="1 2">
    <name type="scientific">Orbilia oligospora</name>
    <name type="common">Nematode-trapping fungus</name>
    <name type="synonym">Arthrobotrys oligospora</name>
    <dbReference type="NCBI Taxonomy" id="2813651"/>
    <lineage>
        <taxon>Eukaryota</taxon>
        <taxon>Fungi</taxon>
        <taxon>Dikarya</taxon>
        <taxon>Ascomycota</taxon>
        <taxon>Pezizomycotina</taxon>
        <taxon>Orbiliomycetes</taxon>
        <taxon>Orbiliales</taxon>
        <taxon>Orbiliaceae</taxon>
        <taxon>Orbilia</taxon>
    </lineage>
</organism>
<protein>
    <submittedName>
        <fullName evidence="1">Uncharacterized protein</fullName>
    </submittedName>
</protein>
<sequence length="74" mass="8552">MKLVLLRPQNVSDVRNIWRQQEQAQDARRIRFVRWESGPFDSLISGLGRGLGTRAIWAPRKNAFFVSLFVRAPA</sequence>
<accession>A0A7C8PIN4</accession>